<keyword evidence="1" id="KW-0378">Hydrolase</keyword>
<dbReference type="Gene3D" id="3.40.50.1000">
    <property type="entry name" value="HAD superfamily/HAD-like"/>
    <property type="match status" value="1"/>
</dbReference>
<dbReference type="InterPro" id="IPR036412">
    <property type="entry name" value="HAD-like_sf"/>
</dbReference>
<reference evidence="1 2" key="1">
    <citation type="submission" date="2019-08" db="EMBL/GenBank/DDBJ databases">
        <title>In-depth cultivation of the pig gut microbiome towards novel bacterial diversity and tailored functional studies.</title>
        <authorList>
            <person name="Wylensek D."/>
            <person name="Hitch T.C.A."/>
            <person name="Clavel T."/>
        </authorList>
    </citation>
    <scope>NUCLEOTIDE SEQUENCE [LARGE SCALE GENOMIC DNA]</scope>
    <source>
        <strain evidence="1 2">68-1-5</strain>
    </source>
</reference>
<keyword evidence="2" id="KW-1185">Reference proteome</keyword>
<dbReference type="GO" id="GO:0016791">
    <property type="term" value="F:phosphatase activity"/>
    <property type="evidence" value="ECO:0007669"/>
    <property type="project" value="UniProtKB-ARBA"/>
</dbReference>
<gene>
    <name evidence="1" type="ORF">FYJ34_04340</name>
</gene>
<dbReference type="RefSeq" id="WP_154476556.1">
    <property type="nucleotide sequence ID" value="NZ_VULY01000018.1"/>
</dbReference>
<proteinExistence type="predicted"/>
<evidence type="ECO:0000313" key="2">
    <source>
        <dbReference type="Proteomes" id="UP000434409"/>
    </source>
</evidence>
<dbReference type="Proteomes" id="UP000434409">
    <property type="component" value="Unassembled WGS sequence"/>
</dbReference>
<dbReference type="PANTHER" id="PTHR10000">
    <property type="entry name" value="PHOSPHOSERINE PHOSPHATASE"/>
    <property type="match status" value="1"/>
</dbReference>
<dbReference type="NCBIfam" id="TIGR01484">
    <property type="entry name" value="HAD-SF-IIB"/>
    <property type="match status" value="1"/>
</dbReference>
<accession>A0A6N7V0Y2</accession>
<sequence length="259" mass="30014">MRKKCIVSDLDGTLLKEGEERLPEEFFDGIRELRSRKIDFVVASGRSYGDLKKLLAPVLYEVTMICEEGAAIIQKGKMLHCRPISRETVEHWVKEAKRQKAELLLAGKHTCYTEYENEGLRSRYQKQRRAVMPVRDVREVTEPVLRMSFFLGSGEKGGWIRRKGEKDHEVRISFQDESWLDLVLAEADKGSALQWLLKERGLSVEEVLVFGDNTNDIPMFHLVPDSFAMKWAKEEVRREAGYESACVMESVREFLKRQL</sequence>
<organism evidence="1 2">
    <name type="scientific">Suipraeoptans intestinalis</name>
    <dbReference type="NCBI Taxonomy" id="2606628"/>
    <lineage>
        <taxon>Bacteria</taxon>
        <taxon>Bacillati</taxon>
        <taxon>Bacillota</taxon>
        <taxon>Clostridia</taxon>
        <taxon>Lachnospirales</taxon>
        <taxon>Lachnospiraceae</taxon>
        <taxon>Suipraeoptans</taxon>
    </lineage>
</organism>
<dbReference type="SUPFAM" id="SSF56784">
    <property type="entry name" value="HAD-like"/>
    <property type="match status" value="1"/>
</dbReference>
<dbReference type="InterPro" id="IPR006379">
    <property type="entry name" value="HAD-SF_hydro_IIB"/>
</dbReference>
<dbReference type="InterPro" id="IPR023214">
    <property type="entry name" value="HAD_sf"/>
</dbReference>
<dbReference type="SFLD" id="SFLDS00003">
    <property type="entry name" value="Haloacid_Dehalogenase"/>
    <property type="match status" value="1"/>
</dbReference>
<protein>
    <submittedName>
        <fullName evidence="1">HAD-IIB family hydrolase</fullName>
    </submittedName>
</protein>
<dbReference type="SFLD" id="SFLDG01140">
    <property type="entry name" value="C2.B:_Phosphomannomutase_and_P"/>
    <property type="match status" value="1"/>
</dbReference>
<dbReference type="PANTHER" id="PTHR10000:SF53">
    <property type="entry name" value="5-AMINO-6-(5-PHOSPHO-D-RIBITYLAMINO)URACIL PHOSPHATASE YBJI-RELATED"/>
    <property type="match status" value="1"/>
</dbReference>
<dbReference type="GO" id="GO:0000287">
    <property type="term" value="F:magnesium ion binding"/>
    <property type="evidence" value="ECO:0007669"/>
    <property type="project" value="TreeGrafter"/>
</dbReference>
<comment type="caution">
    <text evidence="1">The sequence shown here is derived from an EMBL/GenBank/DDBJ whole genome shotgun (WGS) entry which is preliminary data.</text>
</comment>
<dbReference type="Pfam" id="PF08282">
    <property type="entry name" value="Hydrolase_3"/>
    <property type="match status" value="1"/>
</dbReference>
<dbReference type="AlphaFoldDB" id="A0A6N7V0Y2"/>
<name>A0A6N7V0Y2_9FIRM</name>
<dbReference type="PROSITE" id="PS01229">
    <property type="entry name" value="COF_2"/>
    <property type="match status" value="1"/>
</dbReference>
<dbReference type="GO" id="GO:0005829">
    <property type="term" value="C:cytosol"/>
    <property type="evidence" value="ECO:0007669"/>
    <property type="project" value="TreeGrafter"/>
</dbReference>
<dbReference type="Gene3D" id="3.30.1240.10">
    <property type="match status" value="1"/>
</dbReference>
<evidence type="ECO:0000313" key="1">
    <source>
        <dbReference type="EMBL" id="MSR93516.1"/>
    </source>
</evidence>
<dbReference type="EMBL" id="VULY01000018">
    <property type="protein sequence ID" value="MSR93516.1"/>
    <property type="molecule type" value="Genomic_DNA"/>
</dbReference>